<comment type="caution">
    <text evidence="1">The sequence shown here is derived from an EMBL/GenBank/DDBJ whole genome shotgun (WGS) entry which is preliminary data.</text>
</comment>
<sequence length="63" mass="6992">DKKVMCSGVGGDGEWFGVRRCGEKAGKRGAVFWREALCIAQCFKEDDRDVGTICPFYNMGPWG</sequence>
<gene>
    <name evidence="1" type="ORF">Tci_827378</name>
</gene>
<feature type="non-terminal residue" evidence="1">
    <location>
        <position position="1"/>
    </location>
</feature>
<reference evidence="1" key="1">
    <citation type="journal article" date="2019" name="Sci. Rep.">
        <title>Draft genome of Tanacetum cinerariifolium, the natural source of mosquito coil.</title>
        <authorList>
            <person name="Yamashiro T."/>
            <person name="Shiraishi A."/>
            <person name="Satake H."/>
            <person name="Nakayama K."/>
        </authorList>
    </citation>
    <scope>NUCLEOTIDE SEQUENCE</scope>
</reference>
<proteinExistence type="predicted"/>
<dbReference type="EMBL" id="BKCJ010965149">
    <property type="protein sequence ID" value="GFC55408.1"/>
    <property type="molecule type" value="Genomic_DNA"/>
</dbReference>
<protein>
    <submittedName>
        <fullName evidence="1">Uncharacterized protein</fullName>
    </submittedName>
</protein>
<dbReference type="AlphaFoldDB" id="A0A699Q3Q6"/>
<name>A0A699Q3Q6_TANCI</name>
<accession>A0A699Q3Q6</accession>
<evidence type="ECO:0000313" key="1">
    <source>
        <dbReference type="EMBL" id="GFC55408.1"/>
    </source>
</evidence>
<organism evidence="1">
    <name type="scientific">Tanacetum cinerariifolium</name>
    <name type="common">Dalmatian daisy</name>
    <name type="synonym">Chrysanthemum cinerariifolium</name>
    <dbReference type="NCBI Taxonomy" id="118510"/>
    <lineage>
        <taxon>Eukaryota</taxon>
        <taxon>Viridiplantae</taxon>
        <taxon>Streptophyta</taxon>
        <taxon>Embryophyta</taxon>
        <taxon>Tracheophyta</taxon>
        <taxon>Spermatophyta</taxon>
        <taxon>Magnoliopsida</taxon>
        <taxon>eudicotyledons</taxon>
        <taxon>Gunneridae</taxon>
        <taxon>Pentapetalae</taxon>
        <taxon>asterids</taxon>
        <taxon>campanulids</taxon>
        <taxon>Asterales</taxon>
        <taxon>Asteraceae</taxon>
        <taxon>Asteroideae</taxon>
        <taxon>Anthemideae</taxon>
        <taxon>Anthemidinae</taxon>
        <taxon>Tanacetum</taxon>
    </lineage>
</organism>